<dbReference type="GO" id="GO:0006508">
    <property type="term" value="P:proteolysis"/>
    <property type="evidence" value="ECO:0007669"/>
    <property type="project" value="UniProtKB-KW"/>
</dbReference>
<evidence type="ECO:0000256" key="4">
    <source>
        <dbReference type="ARBA" id="ARBA00022833"/>
    </source>
</evidence>
<keyword evidence="4" id="KW-0862">Zinc</keyword>
<evidence type="ECO:0000256" key="5">
    <source>
        <dbReference type="ARBA" id="ARBA00023049"/>
    </source>
</evidence>
<dbReference type="Pfam" id="PF14464">
    <property type="entry name" value="Prok-JAB"/>
    <property type="match status" value="1"/>
</dbReference>
<keyword evidence="1" id="KW-0645">Protease</keyword>
<dbReference type="AlphaFoldDB" id="A0A6J5DNY4"/>
<keyword evidence="3" id="KW-0378">Hydrolase</keyword>
<dbReference type="InterPro" id="IPR018560">
    <property type="entry name" value="DUF2016"/>
</dbReference>
<gene>
    <name evidence="8" type="ORF">LMG29542_02429</name>
</gene>
<dbReference type="InterPro" id="IPR028090">
    <property type="entry name" value="JAB_dom_prok"/>
</dbReference>
<dbReference type="InterPro" id="IPR022499">
    <property type="entry name" value="PRTRC_protein-A"/>
</dbReference>
<feature type="domain" description="JAB" evidence="7">
    <location>
        <begin position="82"/>
        <end position="180"/>
    </location>
</feature>
<dbReference type="GO" id="GO:0046872">
    <property type="term" value="F:metal ion binding"/>
    <property type="evidence" value="ECO:0007669"/>
    <property type="project" value="UniProtKB-KW"/>
</dbReference>
<name>A0A6J5DNY4_9BURK</name>
<evidence type="ECO:0000259" key="6">
    <source>
        <dbReference type="Pfam" id="PF09436"/>
    </source>
</evidence>
<evidence type="ECO:0008006" key="10">
    <source>
        <dbReference type="Google" id="ProtNLM"/>
    </source>
</evidence>
<dbReference type="EMBL" id="CADIKH010000009">
    <property type="protein sequence ID" value="CAB3754705.1"/>
    <property type="molecule type" value="Genomic_DNA"/>
</dbReference>
<dbReference type="Proteomes" id="UP000494363">
    <property type="component" value="Unassembled WGS sequence"/>
</dbReference>
<keyword evidence="5" id="KW-0482">Metalloprotease</keyword>
<accession>A0A6J5DNY4</accession>
<sequence>MDHRDTFLQTTFPTLPVPRFGAFEELASNGHRFLVGSDAVVLEVRRPWLYMRKIAMRNESGLALPYGQVSEVFELSCGPIPREMLLEFGWQAKAWGEIETAAWITWRESTRSFVYRRLNERTASAARVVVDRPELDADEHLIVDLHSHGFSNAFFSRTDNEDDQGEVKFSMVVGSCHQDRPEAFDVVARLCVLGMIVPANEAFSLKEVQHAA</sequence>
<evidence type="ECO:0000256" key="3">
    <source>
        <dbReference type="ARBA" id="ARBA00022801"/>
    </source>
</evidence>
<evidence type="ECO:0000313" key="8">
    <source>
        <dbReference type="EMBL" id="CAB3754705.1"/>
    </source>
</evidence>
<evidence type="ECO:0000313" key="9">
    <source>
        <dbReference type="Proteomes" id="UP000494363"/>
    </source>
</evidence>
<feature type="domain" description="DUF2016" evidence="6">
    <location>
        <begin position="2"/>
        <end position="75"/>
    </location>
</feature>
<protein>
    <recommendedName>
        <fullName evidence="10">PRTRC system protein A</fullName>
    </recommendedName>
</protein>
<evidence type="ECO:0000256" key="1">
    <source>
        <dbReference type="ARBA" id="ARBA00022670"/>
    </source>
</evidence>
<reference evidence="8 9" key="1">
    <citation type="submission" date="2020-04" db="EMBL/GenBank/DDBJ databases">
        <authorList>
            <person name="De Canck E."/>
        </authorList>
    </citation>
    <scope>NUCLEOTIDE SEQUENCE [LARGE SCALE GENOMIC DNA]</scope>
    <source>
        <strain evidence="8 9">LMG 29542</strain>
    </source>
</reference>
<proteinExistence type="predicted"/>
<dbReference type="RefSeq" id="WP_175226694.1">
    <property type="nucleotide sequence ID" value="NZ_CADIKH010000009.1"/>
</dbReference>
<dbReference type="Pfam" id="PF09436">
    <property type="entry name" value="DUF2016"/>
    <property type="match status" value="1"/>
</dbReference>
<keyword evidence="2" id="KW-0479">Metal-binding</keyword>
<organism evidence="8 9">
    <name type="scientific">Paraburkholderia humisilvae</name>
    <dbReference type="NCBI Taxonomy" id="627669"/>
    <lineage>
        <taxon>Bacteria</taxon>
        <taxon>Pseudomonadati</taxon>
        <taxon>Pseudomonadota</taxon>
        <taxon>Betaproteobacteria</taxon>
        <taxon>Burkholderiales</taxon>
        <taxon>Burkholderiaceae</taxon>
        <taxon>Paraburkholderia</taxon>
    </lineage>
</organism>
<keyword evidence="9" id="KW-1185">Reference proteome</keyword>
<dbReference type="GO" id="GO:0008237">
    <property type="term" value="F:metallopeptidase activity"/>
    <property type="evidence" value="ECO:0007669"/>
    <property type="project" value="UniProtKB-KW"/>
</dbReference>
<dbReference type="NCBIfam" id="TIGR03735">
    <property type="entry name" value="PRTRC_A"/>
    <property type="match status" value="1"/>
</dbReference>
<evidence type="ECO:0000256" key="2">
    <source>
        <dbReference type="ARBA" id="ARBA00022723"/>
    </source>
</evidence>
<evidence type="ECO:0000259" key="7">
    <source>
        <dbReference type="Pfam" id="PF14464"/>
    </source>
</evidence>